<dbReference type="Gene3D" id="2.40.50.100">
    <property type="match status" value="1"/>
</dbReference>
<name>A0ABY2LY84_9LEPT</name>
<evidence type="ECO:0000259" key="3">
    <source>
        <dbReference type="Pfam" id="PF25917"/>
    </source>
</evidence>
<evidence type="ECO:0000313" key="6">
    <source>
        <dbReference type="Proteomes" id="UP000298200"/>
    </source>
</evidence>
<evidence type="ECO:0000313" key="5">
    <source>
        <dbReference type="EMBL" id="TGL17925.1"/>
    </source>
</evidence>
<dbReference type="Pfam" id="PF25917">
    <property type="entry name" value="BSH_RND"/>
    <property type="match status" value="1"/>
</dbReference>
<dbReference type="SUPFAM" id="SSF111369">
    <property type="entry name" value="HlyD-like secretion proteins"/>
    <property type="match status" value="2"/>
</dbReference>
<organism evidence="5 6">
    <name type="scientific">Leptospira yanagawae</name>
    <dbReference type="NCBI Taxonomy" id="293069"/>
    <lineage>
        <taxon>Bacteria</taxon>
        <taxon>Pseudomonadati</taxon>
        <taxon>Spirochaetota</taxon>
        <taxon>Spirochaetia</taxon>
        <taxon>Leptospirales</taxon>
        <taxon>Leptospiraceae</taxon>
        <taxon>Leptospira</taxon>
    </lineage>
</organism>
<sequence length="459" mass="51845">MVRFYPLKTSNYYIICILCFFISFEFCKKNKSSEELKKEIDFGVIEVTAVEPVDEILTLGSVSYLKKAEITSKVLGRIEFYNKEEGQKVNAGDVLAKIETLNLEIQLGKDKSSEVVQRKQVELANAKLLMARQRVERELANIRKAEADVRDTKAVMENLERSVKNKKELMELGAVSETELKSIQTSLNSAEVAYFKAQKNLENLVIGFRNKDLENAGIKINDSSNIDDEKFIYLNTAIERAELEMAKANLEAIKKSVESTELLIKESQLRSPLTGVVATRAKERGEAVKEGEPVYIVVDTSQVLMRFNVSEADASYLQNGTNVKFTVDALGKDEMNGKIHIISPIIDPQSRSLEVKVIANNPNDRLRPGMFARGRIPSLKRRKQIVIPTSSILKKINEKTALIYKLNDQDMFFEKQIQILKESDEGIFIDTGLEEGEKIASKNVNLIQEGDRLIKPRSK</sequence>
<dbReference type="PANTHER" id="PTHR30469">
    <property type="entry name" value="MULTIDRUG RESISTANCE PROTEIN MDTA"/>
    <property type="match status" value="1"/>
</dbReference>
<reference evidence="6" key="1">
    <citation type="journal article" date="2019" name="PLoS Negl. Trop. Dis.">
        <title>Revisiting the worldwide diversity of Leptospira species in the environment.</title>
        <authorList>
            <person name="Vincent A.T."/>
            <person name="Schiettekatte O."/>
            <person name="Bourhy P."/>
            <person name="Veyrier F.J."/>
            <person name="Picardeau M."/>
        </authorList>
    </citation>
    <scope>NUCLEOTIDE SEQUENCE [LARGE SCALE GENOMIC DNA]</scope>
    <source>
        <strain evidence="6">201800272</strain>
    </source>
</reference>
<dbReference type="InterPro" id="IPR058792">
    <property type="entry name" value="Beta-barrel_RND_2"/>
</dbReference>
<feature type="coiled-coil region" evidence="2">
    <location>
        <begin position="118"/>
        <end position="169"/>
    </location>
</feature>
<keyword evidence="2" id="KW-0175">Coiled coil</keyword>
<dbReference type="Gene3D" id="2.40.420.20">
    <property type="match status" value="1"/>
</dbReference>
<dbReference type="Gene3D" id="2.40.30.170">
    <property type="match status" value="1"/>
</dbReference>
<dbReference type="NCBIfam" id="TIGR01730">
    <property type="entry name" value="RND_mfp"/>
    <property type="match status" value="1"/>
</dbReference>
<dbReference type="InterPro" id="IPR006143">
    <property type="entry name" value="RND_pump_MFP"/>
</dbReference>
<evidence type="ECO:0000259" key="4">
    <source>
        <dbReference type="Pfam" id="PF25954"/>
    </source>
</evidence>
<feature type="domain" description="CusB-like beta-barrel" evidence="4">
    <location>
        <begin position="306"/>
        <end position="376"/>
    </location>
</feature>
<comment type="similarity">
    <text evidence="1">Belongs to the membrane fusion protein (MFP) (TC 8.A.1) family.</text>
</comment>
<gene>
    <name evidence="5" type="ORF">EHQ46_15835</name>
</gene>
<accession>A0ABY2LY84</accession>
<feature type="domain" description="Multidrug resistance protein MdtA-like barrel-sandwich hybrid" evidence="3">
    <location>
        <begin position="67"/>
        <end position="299"/>
    </location>
</feature>
<evidence type="ECO:0000256" key="2">
    <source>
        <dbReference type="SAM" id="Coils"/>
    </source>
</evidence>
<dbReference type="EMBL" id="RQFU01000020">
    <property type="protein sequence ID" value="TGL17925.1"/>
    <property type="molecule type" value="Genomic_DNA"/>
</dbReference>
<keyword evidence="6" id="KW-1185">Reference proteome</keyword>
<dbReference type="Pfam" id="PF25954">
    <property type="entry name" value="Beta-barrel_RND_2"/>
    <property type="match status" value="1"/>
</dbReference>
<proteinExistence type="inferred from homology"/>
<dbReference type="InterPro" id="IPR058625">
    <property type="entry name" value="MdtA-like_BSH"/>
</dbReference>
<evidence type="ECO:0000256" key="1">
    <source>
        <dbReference type="ARBA" id="ARBA00009477"/>
    </source>
</evidence>
<comment type="caution">
    <text evidence="5">The sequence shown here is derived from an EMBL/GenBank/DDBJ whole genome shotgun (WGS) entry which is preliminary data.</text>
</comment>
<dbReference type="PANTHER" id="PTHR30469:SF15">
    <property type="entry name" value="HLYD FAMILY OF SECRETION PROTEINS"/>
    <property type="match status" value="1"/>
</dbReference>
<protein>
    <submittedName>
        <fullName evidence="5">Efflux RND transporter periplasmic adaptor subunit</fullName>
    </submittedName>
</protein>
<dbReference type="Proteomes" id="UP000298200">
    <property type="component" value="Unassembled WGS sequence"/>
</dbReference>